<dbReference type="InterPro" id="IPR043128">
    <property type="entry name" value="Rev_trsase/Diguanyl_cyclase"/>
</dbReference>
<dbReference type="SUPFAM" id="SSF55073">
    <property type="entry name" value="Nucleotide cyclase"/>
    <property type="match status" value="1"/>
</dbReference>
<dbReference type="InterPro" id="IPR000700">
    <property type="entry name" value="PAS-assoc_C"/>
</dbReference>
<feature type="transmembrane region" description="Helical" evidence="3">
    <location>
        <begin position="43"/>
        <end position="63"/>
    </location>
</feature>
<dbReference type="Gene3D" id="3.30.70.270">
    <property type="match status" value="1"/>
</dbReference>
<dbReference type="InterPro" id="IPR035965">
    <property type="entry name" value="PAS-like_dom_sf"/>
</dbReference>
<dbReference type="FunFam" id="3.30.70.270:FF:000001">
    <property type="entry name" value="Diguanylate cyclase domain protein"/>
    <property type="match status" value="1"/>
</dbReference>
<dbReference type="GO" id="GO:0003824">
    <property type="term" value="F:catalytic activity"/>
    <property type="evidence" value="ECO:0007669"/>
    <property type="project" value="UniProtKB-ARBA"/>
</dbReference>
<feature type="domain" description="PAS" evidence="4">
    <location>
        <begin position="606"/>
        <end position="675"/>
    </location>
</feature>
<protein>
    <submittedName>
        <fullName evidence="7">Diguanylate cyclase</fullName>
    </submittedName>
</protein>
<gene>
    <name evidence="7" type="ORF">HZS80_09995</name>
</gene>
<dbReference type="EMBL" id="JACCDE010000012">
    <property type="protein sequence ID" value="NYS78040.1"/>
    <property type="molecule type" value="Genomic_DNA"/>
</dbReference>
<comment type="caution">
    <text evidence="7">The sequence shown here is derived from an EMBL/GenBank/DDBJ whole genome shotgun (WGS) entry which is preliminary data.</text>
</comment>
<dbReference type="SMART" id="SM00086">
    <property type="entry name" value="PAC"/>
    <property type="match status" value="2"/>
</dbReference>
<sequence length="1022" mass="112157">MAQSNRRLAMQAWLLILLTSSLLISVSSLLLDRVAHLPLPPQWRLSPDGTLAVLLVSVGLLALLSHQSRWRRLAGGLMIVLGGYSLGHDLLAPGTDDGLSWLTGQPRLGRVPALLVVIMGTSCFFSPASGGTRRGYRLIGWTSIILGVATLAYPLITQTPPVSVAGLTSMGSLFCLLLGAALLIIAHQRTYPTLPLPRSAIIVGVLGVTVSIMIWLASSWVQYNARLTAADTLVNNVADGMEQRIESRVKQVERLTERWMALRGEGRSAVRELQEVEMRTFMRDEPSLLAIVHLGDDSQVRWRVGREPANLLWMMDQLTGPATLGWLRQQNVFHLPISWRFPDPERSSHGLLAVTLDGGQTTMLAAIDLAEIIQLQRHLDTSGFTITYTSNDQTWGTLAAKSSHGALIPRAFASREVTLPGGPTFTITALDGPLSLSSLPGALPVIFGLMGLVFSYQLIMSRALIAFRNQQATALQLNEQRFRSLFTHNPDAVFAHHRDGTYESLNPVTEAIVGLSESDLLGKHFRSVVCEPACSNQDVERTEIAFNRAINGLPSSYTMRFVREGASQDLEVTMVPIVVDGEVSGVFGIAKDITDRVAAEERLLILERSLEASGNGAMIIDVRTEEKQVVYVNHAFTRITGYPEQEVIGHAPLLLSGAETDTEDTKQIQAAIQHGTSLTTTVRTYRRDGSPFWNQLFMSPVKDANQQVSHFICIINDISERKEQESQLAYQATHDVLTGLGNRALFSDRLAHDVELAARNGQTLAVLFVDLDEFKPINDTLGHNVGDQLLISVAEKLQQGLRVSDTLARLGGDEFVLLLPDLSHPDEAEEVAGRLLEALNKPHRINEHELHVSASIGIAVNRAGLDEPERLLQHADMAMYKAKQQGRNTYQMYTDDLDSKLSQRVTLRSELQEAIEHGHLPALPAPAEPRRRCRRTRGVGSLVPPDQGLYLASDVYSHCGRDRSDHSAEPLGNAAGLQRCPTIGRTRPVKRTHGSQPLAPPVSPPQLPQHVAQCTERDAPCT</sequence>
<dbReference type="SUPFAM" id="SSF55785">
    <property type="entry name" value="PYP-like sensor domain (PAS domain)"/>
    <property type="match status" value="2"/>
</dbReference>
<keyword evidence="3" id="KW-0812">Transmembrane</keyword>
<evidence type="ECO:0000256" key="1">
    <source>
        <dbReference type="ARBA" id="ARBA00001946"/>
    </source>
</evidence>
<keyword evidence="8" id="KW-1185">Reference proteome</keyword>
<reference evidence="7 8" key="1">
    <citation type="journal article" date="2003" name="Extremophiles">
        <title>Halomonas glaciei sp. nov. isolated from fast ice of Adelie Land, Antarctica.</title>
        <authorList>
            <person name="Reddy G.S."/>
            <person name="Raghavan P.U."/>
            <person name="Sarita N.B."/>
            <person name="Prakash J.S."/>
            <person name="Nagesh N."/>
            <person name="Delille D."/>
            <person name="Shivaji S."/>
        </authorList>
    </citation>
    <scope>NUCLEOTIDE SEQUENCE [LARGE SCALE GENOMIC DNA]</scope>
    <source>
        <strain evidence="7 8">DD39</strain>
    </source>
</reference>
<feature type="transmembrane region" description="Helical" evidence="3">
    <location>
        <begin position="138"/>
        <end position="156"/>
    </location>
</feature>
<accession>A0A7Z0LT39</accession>
<evidence type="ECO:0000259" key="6">
    <source>
        <dbReference type="PROSITE" id="PS50887"/>
    </source>
</evidence>
<feature type="domain" description="GGDEF" evidence="6">
    <location>
        <begin position="762"/>
        <end position="895"/>
    </location>
</feature>
<dbReference type="Gene3D" id="3.30.450.20">
    <property type="entry name" value="PAS domain"/>
    <property type="match status" value="2"/>
</dbReference>
<dbReference type="CDD" id="cd00130">
    <property type="entry name" value="PAS"/>
    <property type="match status" value="2"/>
</dbReference>
<organism evidence="7 8">
    <name type="scientific">Vreelandella glaciei</name>
    <dbReference type="NCBI Taxonomy" id="186761"/>
    <lineage>
        <taxon>Bacteria</taxon>
        <taxon>Pseudomonadati</taxon>
        <taxon>Pseudomonadota</taxon>
        <taxon>Gammaproteobacteria</taxon>
        <taxon>Oceanospirillales</taxon>
        <taxon>Halomonadaceae</taxon>
        <taxon>Vreelandella</taxon>
    </lineage>
</organism>
<dbReference type="NCBIfam" id="TIGR00254">
    <property type="entry name" value="GGDEF"/>
    <property type="match status" value="1"/>
</dbReference>
<dbReference type="AlphaFoldDB" id="A0A7Z0LT39"/>
<evidence type="ECO:0000256" key="2">
    <source>
        <dbReference type="SAM" id="MobiDB-lite"/>
    </source>
</evidence>
<dbReference type="InterPro" id="IPR029787">
    <property type="entry name" value="Nucleotide_cyclase"/>
</dbReference>
<feature type="domain" description="PAS" evidence="4">
    <location>
        <begin position="478"/>
        <end position="523"/>
    </location>
</feature>
<dbReference type="InterPro" id="IPR013656">
    <property type="entry name" value="PAS_4"/>
</dbReference>
<keyword evidence="3" id="KW-1133">Transmembrane helix</keyword>
<evidence type="ECO:0000259" key="5">
    <source>
        <dbReference type="PROSITE" id="PS50113"/>
    </source>
</evidence>
<dbReference type="SMART" id="SM00267">
    <property type="entry name" value="GGDEF"/>
    <property type="match status" value="1"/>
</dbReference>
<proteinExistence type="predicted"/>
<feature type="transmembrane region" description="Helical" evidence="3">
    <location>
        <begin position="107"/>
        <end position="126"/>
    </location>
</feature>
<feature type="compositionally biased region" description="Pro residues" evidence="2">
    <location>
        <begin position="998"/>
        <end position="1007"/>
    </location>
</feature>
<keyword evidence="3" id="KW-0472">Membrane</keyword>
<dbReference type="PANTHER" id="PTHR44757">
    <property type="entry name" value="DIGUANYLATE CYCLASE DGCP"/>
    <property type="match status" value="1"/>
</dbReference>
<evidence type="ECO:0000256" key="3">
    <source>
        <dbReference type="SAM" id="Phobius"/>
    </source>
</evidence>
<dbReference type="Proteomes" id="UP000526892">
    <property type="component" value="Unassembled WGS sequence"/>
</dbReference>
<dbReference type="Pfam" id="PF08448">
    <property type="entry name" value="PAS_4"/>
    <property type="match status" value="1"/>
</dbReference>
<dbReference type="InterPro" id="IPR000014">
    <property type="entry name" value="PAS"/>
</dbReference>
<feature type="region of interest" description="Disordered" evidence="2">
    <location>
        <begin position="961"/>
        <end position="1022"/>
    </location>
</feature>
<dbReference type="InterPro" id="IPR052155">
    <property type="entry name" value="Biofilm_reg_signaling"/>
</dbReference>
<dbReference type="PROSITE" id="PS50113">
    <property type="entry name" value="PAC"/>
    <property type="match status" value="1"/>
</dbReference>
<dbReference type="InterPro" id="IPR000160">
    <property type="entry name" value="GGDEF_dom"/>
</dbReference>
<feature type="transmembrane region" description="Helical" evidence="3">
    <location>
        <begin position="70"/>
        <end position="87"/>
    </location>
</feature>
<dbReference type="InterPro" id="IPR001610">
    <property type="entry name" value="PAC"/>
</dbReference>
<evidence type="ECO:0000259" key="4">
    <source>
        <dbReference type="PROSITE" id="PS50112"/>
    </source>
</evidence>
<dbReference type="Pfam" id="PF00990">
    <property type="entry name" value="GGDEF"/>
    <property type="match status" value="1"/>
</dbReference>
<feature type="transmembrane region" description="Helical" evidence="3">
    <location>
        <begin position="198"/>
        <end position="217"/>
    </location>
</feature>
<dbReference type="CDD" id="cd01949">
    <property type="entry name" value="GGDEF"/>
    <property type="match status" value="1"/>
</dbReference>
<dbReference type="SMART" id="SM00091">
    <property type="entry name" value="PAS"/>
    <property type="match status" value="2"/>
</dbReference>
<feature type="domain" description="PAC" evidence="5">
    <location>
        <begin position="678"/>
        <end position="730"/>
    </location>
</feature>
<dbReference type="PANTHER" id="PTHR44757:SF2">
    <property type="entry name" value="BIOFILM ARCHITECTURE MAINTENANCE PROTEIN MBAA"/>
    <property type="match status" value="1"/>
</dbReference>
<dbReference type="Pfam" id="PF13426">
    <property type="entry name" value="PAS_9"/>
    <property type="match status" value="1"/>
</dbReference>
<feature type="transmembrane region" description="Helical" evidence="3">
    <location>
        <begin position="162"/>
        <end position="186"/>
    </location>
</feature>
<comment type="cofactor">
    <cofactor evidence="1">
        <name>Mg(2+)</name>
        <dbReference type="ChEBI" id="CHEBI:18420"/>
    </cofactor>
</comment>
<dbReference type="PROSITE" id="PS50887">
    <property type="entry name" value="GGDEF"/>
    <property type="match status" value="1"/>
</dbReference>
<evidence type="ECO:0000313" key="7">
    <source>
        <dbReference type="EMBL" id="NYS78040.1"/>
    </source>
</evidence>
<name>A0A7Z0LT39_9GAMM</name>
<dbReference type="PROSITE" id="PS50112">
    <property type="entry name" value="PAS"/>
    <property type="match status" value="2"/>
</dbReference>
<feature type="transmembrane region" description="Helical" evidence="3">
    <location>
        <begin position="12"/>
        <end position="31"/>
    </location>
</feature>
<evidence type="ECO:0000313" key="8">
    <source>
        <dbReference type="Proteomes" id="UP000526892"/>
    </source>
</evidence>
<dbReference type="NCBIfam" id="TIGR00229">
    <property type="entry name" value="sensory_box"/>
    <property type="match status" value="2"/>
</dbReference>